<comment type="subcellular location">
    <subcellularLocation>
        <location evidence="1">Membrane</location>
        <topology evidence="1">Single-pass membrane protein</topology>
    </subcellularLocation>
</comment>
<evidence type="ECO:0000256" key="6">
    <source>
        <dbReference type="SAM" id="MobiDB-lite"/>
    </source>
</evidence>
<evidence type="ECO:0000256" key="2">
    <source>
        <dbReference type="ARBA" id="ARBA00022692"/>
    </source>
</evidence>
<organism evidence="10 11">
    <name type="scientific">Alterisphingorhabdus coralli</name>
    <dbReference type="NCBI Taxonomy" id="3071408"/>
    <lineage>
        <taxon>Bacteria</taxon>
        <taxon>Pseudomonadati</taxon>
        <taxon>Pseudomonadota</taxon>
        <taxon>Alphaproteobacteria</taxon>
        <taxon>Sphingomonadales</taxon>
        <taxon>Sphingomonadaceae</taxon>
        <taxon>Alterisphingorhabdus (ex Yan et al. 2024)</taxon>
    </lineage>
</organism>
<name>A0AA97F9U1_9SPHN</name>
<feature type="compositionally biased region" description="Basic and acidic residues" evidence="6">
    <location>
        <begin position="1"/>
        <end position="14"/>
    </location>
</feature>
<dbReference type="Pfam" id="PF25917">
    <property type="entry name" value="BSH_RND"/>
    <property type="match status" value="1"/>
</dbReference>
<dbReference type="EMBL" id="CP136594">
    <property type="protein sequence ID" value="WOE75907.1"/>
    <property type="molecule type" value="Genomic_DNA"/>
</dbReference>
<evidence type="ECO:0000256" key="7">
    <source>
        <dbReference type="SAM" id="Phobius"/>
    </source>
</evidence>
<dbReference type="GO" id="GO:0016020">
    <property type="term" value="C:membrane"/>
    <property type="evidence" value="ECO:0007669"/>
    <property type="project" value="UniProtKB-SubCell"/>
</dbReference>
<dbReference type="Pfam" id="PF25954">
    <property type="entry name" value="Beta-barrel_RND_2"/>
    <property type="match status" value="1"/>
</dbReference>
<dbReference type="RefSeq" id="WP_317083201.1">
    <property type="nucleotide sequence ID" value="NZ_CP136594.1"/>
</dbReference>
<feature type="coiled-coil region" evidence="5">
    <location>
        <begin position="180"/>
        <end position="207"/>
    </location>
</feature>
<reference evidence="10 11" key="1">
    <citation type="submission" date="2023-10" db="EMBL/GenBank/DDBJ databases">
        <title>Complete genome sequence of a Sphingomonadaceae bacterium.</title>
        <authorList>
            <person name="Yan C."/>
        </authorList>
    </citation>
    <scope>NUCLEOTIDE SEQUENCE [LARGE SCALE GENOMIC DNA]</scope>
    <source>
        <strain evidence="10 11">SCSIO 66989</strain>
    </source>
</reference>
<dbReference type="Gene3D" id="2.40.30.170">
    <property type="match status" value="1"/>
</dbReference>
<dbReference type="InterPro" id="IPR058792">
    <property type="entry name" value="Beta-barrel_RND_2"/>
</dbReference>
<evidence type="ECO:0000259" key="8">
    <source>
        <dbReference type="Pfam" id="PF25917"/>
    </source>
</evidence>
<dbReference type="Gene3D" id="1.10.287.470">
    <property type="entry name" value="Helix hairpin bin"/>
    <property type="match status" value="1"/>
</dbReference>
<evidence type="ECO:0000259" key="9">
    <source>
        <dbReference type="Pfam" id="PF25954"/>
    </source>
</evidence>
<dbReference type="PANTHER" id="PTHR30386">
    <property type="entry name" value="MEMBRANE FUSION SUBUNIT OF EMRAB-TOLC MULTIDRUG EFFLUX PUMP"/>
    <property type="match status" value="1"/>
</dbReference>
<feature type="region of interest" description="Disordered" evidence="6">
    <location>
        <begin position="1"/>
        <end position="41"/>
    </location>
</feature>
<evidence type="ECO:0000313" key="11">
    <source>
        <dbReference type="Proteomes" id="UP001302429"/>
    </source>
</evidence>
<feature type="domain" description="Multidrug resistance protein MdtA-like barrel-sandwich hybrid" evidence="8">
    <location>
        <begin position="78"/>
        <end position="264"/>
    </location>
</feature>
<feature type="transmembrane region" description="Helical" evidence="7">
    <location>
        <begin position="46"/>
        <end position="63"/>
    </location>
</feature>
<keyword evidence="5" id="KW-0175">Coiled coil</keyword>
<evidence type="ECO:0000256" key="5">
    <source>
        <dbReference type="SAM" id="Coils"/>
    </source>
</evidence>
<proteinExistence type="predicted"/>
<accession>A0AA97F9U1</accession>
<feature type="domain" description="CusB-like beta-barrel" evidence="9">
    <location>
        <begin position="271"/>
        <end position="337"/>
    </location>
</feature>
<dbReference type="AlphaFoldDB" id="A0AA97F9U1"/>
<sequence>MSDDKQQAEDTPKDEAEEATVTEAEESTASEPSEAEKTAKRTGRGAMVLLGIIAVIYLLHFVGDRVTPYTSQARIGANVVPIAPQVAGEIIKLDVVDNQLVKKGDPLFEIDTANYELAQQKAEADLDAVGRDRQAASAAVEVARANLGVARAALNKTRKETARYEALRAADEGTVSVRRLDASRASLSEARSRVDAAEAQLRQAEIARGSLGGDNDRIRAARSALEKAQLDIERSVVRAPADGKVTDLSIDAGRIAGAGQPALTLISVRDVWVDADLTENNLGHVKVGQPVDIVLEAMPGSIIKGKVRSVGSGVAAGPRSSQGSLPTVNNSRDWLRPEQRFPVVIEFTDVDPDLVRNLRLGGQASVLVYTDEAGIMGFFGRLYIGFMALLSYVL</sequence>
<evidence type="ECO:0000256" key="3">
    <source>
        <dbReference type="ARBA" id="ARBA00022989"/>
    </source>
</evidence>
<gene>
    <name evidence="10" type="ORF">RB602_04105</name>
</gene>
<evidence type="ECO:0000256" key="1">
    <source>
        <dbReference type="ARBA" id="ARBA00004167"/>
    </source>
</evidence>
<dbReference type="InterPro" id="IPR058625">
    <property type="entry name" value="MdtA-like_BSH"/>
</dbReference>
<protein>
    <submittedName>
        <fullName evidence="10">HlyD family secretion protein</fullName>
    </submittedName>
</protein>
<evidence type="ECO:0000256" key="4">
    <source>
        <dbReference type="ARBA" id="ARBA00023136"/>
    </source>
</evidence>
<dbReference type="SUPFAM" id="SSF111369">
    <property type="entry name" value="HlyD-like secretion proteins"/>
    <property type="match status" value="1"/>
</dbReference>
<keyword evidence="2 7" id="KW-0812">Transmembrane</keyword>
<dbReference type="PANTHER" id="PTHR30386:SF26">
    <property type="entry name" value="TRANSPORT PROTEIN COMB"/>
    <property type="match status" value="1"/>
</dbReference>
<keyword evidence="4 7" id="KW-0472">Membrane</keyword>
<dbReference type="KEGG" id="acoa:RB602_04105"/>
<dbReference type="Proteomes" id="UP001302429">
    <property type="component" value="Chromosome"/>
</dbReference>
<evidence type="ECO:0000313" key="10">
    <source>
        <dbReference type="EMBL" id="WOE75907.1"/>
    </source>
</evidence>
<keyword evidence="3 7" id="KW-1133">Transmembrane helix</keyword>
<dbReference type="Gene3D" id="2.40.50.100">
    <property type="match status" value="1"/>
</dbReference>
<feature type="compositionally biased region" description="Acidic residues" evidence="6">
    <location>
        <begin position="15"/>
        <end position="28"/>
    </location>
</feature>
<keyword evidence="11" id="KW-1185">Reference proteome</keyword>
<dbReference type="InterPro" id="IPR050739">
    <property type="entry name" value="MFP"/>
</dbReference>